<sequence length="388" mass="43783">MSANLNKDEKTFKLKAANKKKYLNGKGKGQNDRIRSRKKMPLEWVMAELMSTHPEAEIVVLDEKRDHEYEIPDPSSTVNYRTAKCIKSSALKELKIWDLKSYEEWLTGKGYDFRLLNDEGKEMFKGREIESIIGCNIFSEKEYVIIRTKSSPDEDITLIDIIHGIEFATMCRLFPKSQYECLDNMPKSAKPSSRKGKKEKDGKEKEGKDSVKDKENTATEVSKEATLGTKREGKTEAEGKTEVTASEAEPKKPTGPQVDQIVMIFPGADPTPNNWQQNTKLSEKSAKDPEKEKEPNSKTDVGEGKTEVSMKSKEPMSQTEEAKTEIDTKKKEEKSNPSKEEKSNPPPSPQPIVIKVEQPKPQPTSSDPPKSDPPPTPKKKKCCPLWCC</sequence>
<evidence type="ECO:0000313" key="3">
    <source>
        <dbReference type="Proteomes" id="UP000005239"/>
    </source>
</evidence>
<proteinExistence type="predicted"/>
<dbReference type="EnsemblMetazoa" id="PPA39000.1">
    <property type="protein sequence ID" value="PPA39000.1"/>
    <property type="gene ID" value="WBGene00277369"/>
</dbReference>
<evidence type="ECO:0000313" key="2">
    <source>
        <dbReference type="EnsemblMetazoa" id="PPA39000.1"/>
    </source>
</evidence>
<organism evidence="2 3">
    <name type="scientific">Pristionchus pacificus</name>
    <name type="common">Parasitic nematode worm</name>
    <dbReference type="NCBI Taxonomy" id="54126"/>
    <lineage>
        <taxon>Eukaryota</taxon>
        <taxon>Metazoa</taxon>
        <taxon>Ecdysozoa</taxon>
        <taxon>Nematoda</taxon>
        <taxon>Chromadorea</taxon>
        <taxon>Rhabditida</taxon>
        <taxon>Rhabditina</taxon>
        <taxon>Diplogasteromorpha</taxon>
        <taxon>Diplogasteroidea</taxon>
        <taxon>Neodiplogasteridae</taxon>
        <taxon>Pristionchus</taxon>
    </lineage>
</organism>
<reference evidence="2" key="2">
    <citation type="submission" date="2022-06" db="UniProtKB">
        <authorList>
            <consortium name="EnsemblMetazoa"/>
        </authorList>
    </citation>
    <scope>IDENTIFICATION</scope>
    <source>
        <strain evidence="2">PS312</strain>
    </source>
</reference>
<keyword evidence="3" id="KW-1185">Reference proteome</keyword>
<feature type="compositionally biased region" description="Basic and acidic residues" evidence="1">
    <location>
        <begin position="281"/>
        <end position="343"/>
    </location>
</feature>
<evidence type="ECO:0000256" key="1">
    <source>
        <dbReference type="SAM" id="MobiDB-lite"/>
    </source>
</evidence>
<protein>
    <submittedName>
        <fullName evidence="2">Uncharacterized protein</fullName>
    </submittedName>
</protein>
<dbReference type="AlphaFoldDB" id="A0A2A6CA97"/>
<feature type="compositionally biased region" description="Polar residues" evidence="1">
    <location>
        <begin position="271"/>
        <end position="280"/>
    </location>
</feature>
<feature type="region of interest" description="Disordered" evidence="1">
    <location>
        <begin position="184"/>
        <end position="388"/>
    </location>
</feature>
<feature type="compositionally biased region" description="Basic and acidic residues" evidence="1">
    <location>
        <begin position="198"/>
        <end position="241"/>
    </location>
</feature>
<dbReference type="Proteomes" id="UP000005239">
    <property type="component" value="Unassembled WGS sequence"/>
</dbReference>
<gene>
    <name evidence="2" type="primary">WBGene00277369</name>
</gene>
<accession>A0A8R1YTN6</accession>
<accession>A0A2A6CA97</accession>
<reference evidence="3" key="1">
    <citation type="journal article" date="2008" name="Nat. Genet.">
        <title>The Pristionchus pacificus genome provides a unique perspective on nematode lifestyle and parasitism.</title>
        <authorList>
            <person name="Dieterich C."/>
            <person name="Clifton S.W."/>
            <person name="Schuster L.N."/>
            <person name="Chinwalla A."/>
            <person name="Delehaunty K."/>
            <person name="Dinkelacker I."/>
            <person name="Fulton L."/>
            <person name="Fulton R."/>
            <person name="Godfrey J."/>
            <person name="Minx P."/>
            <person name="Mitreva M."/>
            <person name="Roeseler W."/>
            <person name="Tian H."/>
            <person name="Witte H."/>
            <person name="Yang S.P."/>
            <person name="Wilson R.K."/>
            <person name="Sommer R.J."/>
        </authorList>
    </citation>
    <scope>NUCLEOTIDE SEQUENCE [LARGE SCALE GENOMIC DNA]</scope>
    <source>
        <strain evidence="3">PS312</strain>
    </source>
</reference>
<name>A0A2A6CA97_PRIPA</name>